<dbReference type="InterPro" id="IPR011009">
    <property type="entry name" value="Kinase-like_dom_sf"/>
</dbReference>
<evidence type="ECO:0000256" key="2">
    <source>
        <dbReference type="ARBA" id="ARBA00022614"/>
    </source>
</evidence>
<keyword evidence="4" id="KW-0677">Repeat</keyword>
<name>A0ABQ9B9A8_9ROSI</name>
<feature type="transmembrane region" description="Helical" evidence="8">
    <location>
        <begin position="329"/>
        <end position="348"/>
    </location>
</feature>
<dbReference type="Gene3D" id="3.80.10.10">
    <property type="entry name" value="Ribonuclease Inhibitor"/>
    <property type="match status" value="1"/>
</dbReference>
<sequence>MVVHGSRTVETMNCTQGNGLVGKVNLTVRHLSSNTTTFPSTWEFSSNQPCIGSNAREIFGGVGIACLPLGLIFSFIRRPKAVITRSQYIKEATELSKKARELKKATDVLHQEETTLLALPANSWENRINKKSSSEDENVRKALVQFMEKLSAGHEQNDQNQGWDISSDPCNSTWKGVDCLGSQNVKRIVLNKFNLTGIFDAASVCTAKSLLVLSLKENNISGVIPDEIGNCKRLSHLYVGGNRFTGDIPDTISQLRNLKRLDISNNNFSGELPDMSRIPGLLTFFAENNQISGAIPDFDFSYLQEFSVANNNFSGPIPDVKNKFGEDSFTGYILFSVFVLLLFALYLFKKNKSKRETVKVVKKGKVENESKEPSSNSSESKTGGNRSQYSITSAEAGTTSSSLLVLPSPVVKDLKFEDLLRAPAELLGRGKDGSSYKAMLDSATILAVKRMKDLGISAEEFKSRLQRIGQVKHPRVLPPVAFYCSEQEKLLVHAYQQNGSLFKLLHGSQNGQVFDWGSRLNIAASIAETLAYMHEQLQEDGIAHGNLKSTNILFNNKMEPCISEYALGRNVAYSTFKLDVYGYGVVLLELLTGKSVQNNGFDLASWVNSVVREEWKWTAEVFDRALISEGACEERMVKLLQVAQKCINPSPNERPSTDQISAIINTIKEDEERSITTEP</sequence>
<dbReference type="InterPro" id="IPR046959">
    <property type="entry name" value="PRK1-6/SRF4-like"/>
</dbReference>
<dbReference type="Pfam" id="PF00069">
    <property type="entry name" value="Pkinase"/>
    <property type="match status" value="1"/>
</dbReference>
<keyword evidence="6 8" id="KW-0472">Membrane</keyword>
<evidence type="ECO:0000313" key="10">
    <source>
        <dbReference type="EMBL" id="KAJ6375584.1"/>
    </source>
</evidence>
<evidence type="ECO:0000313" key="11">
    <source>
        <dbReference type="Proteomes" id="UP001141253"/>
    </source>
</evidence>
<evidence type="ECO:0000256" key="8">
    <source>
        <dbReference type="SAM" id="Phobius"/>
    </source>
</evidence>
<keyword evidence="3 8" id="KW-0812">Transmembrane</keyword>
<dbReference type="Proteomes" id="UP001141253">
    <property type="component" value="Chromosome 12"/>
</dbReference>
<organism evidence="10 11">
    <name type="scientific">Salix suchowensis</name>
    <dbReference type="NCBI Taxonomy" id="1278906"/>
    <lineage>
        <taxon>Eukaryota</taxon>
        <taxon>Viridiplantae</taxon>
        <taxon>Streptophyta</taxon>
        <taxon>Embryophyta</taxon>
        <taxon>Tracheophyta</taxon>
        <taxon>Spermatophyta</taxon>
        <taxon>Magnoliopsida</taxon>
        <taxon>eudicotyledons</taxon>
        <taxon>Gunneridae</taxon>
        <taxon>Pentapetalae</taxon>
        <taxon>rosids</taxon>
        <taxon>fabids</taxon>
        <taxon>Malpighiales</taxon>
        <taxon>Salicaceae</taxon>
        <taxon>Saliceae</taxon>
        <taxon>Salix</taxon>
    </lineage>
</organism>
<dbReference type="EMBL" id="JAPFFI010000010">
    <property type="protein sequence ID" value="KAJ6375584.1"/>
    <property type="molecule type" value="Genomic_DNA"/>
</dbReference>
<evidence type="ECO:0000256" key="6">
    <source>
        <dbReference type="ARBA" id="ARBA00023136"/>
    </source>
</evidence>
<keyword evidence="11" id="KW-1185">Reference proteome</keyword>
<reference evidence="10" key="1">
    <citation type="submission" date="2022-10" db="EMBL/GenBank/DDBJ databases">
        <authorList>
            <person name="Hyden B.L."/>
            <person name="Feng K."/>
            <person name="Yates T."/>
            <person name="Jawdy S."/>
            <person name="Smart L.B."/>
            <person name="Muchero W."/>
        </authorList>
    </citation>
    <scope>NUCLEOTIDE SEQUENCE</scope>
    <source>
        <tissue evidence="10">Shoot tip</tissue>
    </source>
</reference>
<proteinExistence type="predicted"/>
<dbReference type="Gene3D" id="1.10.510.10">
    <property type="entry name" value="Transferase(Phosphotransferase) domain 1"/>
    <property type="match status" value="2"/>
</dbReference>
<comment type="subcellular location">
    <subcellularLocation>
        <location evidence="1">Membrane</location>
    </subcellularLocation>
</comment>
<feature type="domain" description="Protein kinase" evidence="9">
    <location>
        <begin position="421"/>
        <end position="667"/>
    </location>
</feature>
<dbReference type="Pfam" id="PF13855">
    <property type="entry name" value="LRR_8"/>
    <property type="match status" value="1"/>
</dbReference>
<comment type="caution">
    <text evidence="10">The sequence shown here is derived from an EMBL/GenBank/DDBJ whole genome shotgun (WGS) entry which is preliminary data.</text>
</comment>
<gene>
    <name evidence="10" type="ORF">OIU77_000546</name>
</gene>
<dbReference type="SUPFAM" id="SSF56112">
    <property type="entry name" value="Protein kinase-like (PK-like)"/>
    <property type="match status" value="1"/>
</dbReference>
<dbReference type="InterPro" id="IPR000719">
    <property type="entry name" value="Prot_kinase_dom"/>
</dbReference>
<evidence type="ECO:0000259" key="9">
    <source>
        <dbReference type="PROSITE" id="PS50011"/>
    </source>
</evidence>
<keyword evidence="5 8" id="KW-1133">Transmembrane helix</keyword>
<dbReference type="PROSITE" id="PS50011">
    <property type="entry name" value="PROTEIN_KINASE_DOM"/>
    <property type="match status" value="1"/>
</dbReference>
<feature type="region of interest" description="Disordered" evidence="7">
    <location>
        <begin position="363"/>
        <end position="390"/>
    </location>
</feature>
<keyword evidence="2" id="KW-0433">Leucine-rich repeat</keyword>
<accession>A0ABQ9B9A8</accession>
<dbReference type="SUPFAM" id="SSF52058">
    <property type="entry name" value="L domain-like"/>
    <property type="match status" value="1"/>
</dbReference>
<dbReference type="InterPro" id="IPR001611">
    <property type="entry name" value="Leu-rich_rpt"/>
</dbReference>
<evidence type="ECO:0000256" key="1">
    <source>
        <dbReference type="ARBA" id="ARBA00004370"/>
    </source>
</evidence>
<dbReference type="Pfam" id="PF00560">
    <property type="entry name" value="LRR_1"/>
    <property type="match status" value="1"/>
</dbReference>
<evidence type="ECO:0000256" key="4">
    <source>
        <dbReference type="ARBA" id="ARBA00022737"/>
    </source>
</evidence>
<dbReference type="InterPro" id="IPR032675">
    <property type="entry name" value="LRR_dom_sf"/>
</dbReference>
<dbReference type="PANTHER" id="PTHR48007:SF79">
    <property type="entry name" value="(WILD MALAYSIAN BANANA) HYPOTHETICAL PROTEIN"/>
    <property type="match status" value="1"/>
</dbReference>
<protein>
    <recommendedName>
        <fullName evidence="9">Protein kinase domain-containing protein</fullName>
    </recommendedName>
</protein>
<reference evidence="10" key="2">
    <citation type="journal article" date="2023" name="Int. J. Mol. Sci.">
        <title>De Novo Assembly and Annotation of 11 Diverse Shrub Willow (Salix) Genomes Reveals Novel Gene Organization in Sex-Linked Regions.</title>
        <authorList>
            <person name="Hyden B."/>
            <person name="Feng K."/>
            <person name="Yates T.B."/>
            <person name="Jawdy S."/>
            <person name="Cereghino C."/>
            <person name="Smart L.B."/>
            <person name="Muchero W."/>
        </authorList>
    </citation>
    <scope>NUCLEOTIDE SEQUENCE</scope>
    <source>
        <tissue evidence="10">Shoot tip</tissue>
    </source>
</reference>
<dbReference type="PANTHER" id="PTHR48007">
    <property type="entry name" value="LEUCINE-RICH REPEAT RECEPTOR-LIKE PROTEIN KINASE PXC1"/>
    <property type="match status" value="1"/>
</dbReference>
<dbReference type="Gene3D" id="3.30.200.20">
    <property type="entry name" value="Phosphorylase Kinase, domain 1"/>
    <property type="match status" value="1"/>
</dbReference>
<evidence type="ECO:0000256" key="3">
    <source>
        <dbReference type="ARBA" id="ARBA00022692"/>
    </source>
</evidence>
<evidence type="ECO:0000256" key="5">
    <source>
        <dbReference type="ARBA" id="ARBA00022989"/>
    </source>
</evidence>
<evidence type="ECO:0000256" key="7">
    <source>
        <dbReference type="SAM" id="MobiDB-lite"/>
    </source>
</evidence>
<feature type="compositionally biased region" description="Basic and acidic residues" evidence="7">
    <location>
        <begin position="363"/>
        <end position="372"/>
    </location>
</feature>